<dbReference type="EMBL" id="JANCLU010000011">
    <property type="protein sequence ID" value="MCP8939407.1"/>
    <property type="molecule type" value="Genomic_DNA"/>
</dbReference>
<name>A0ABT1LD22_9HYPH</name>
<dbReference type="InterPro" id="IPR001150">
    <property type="entry name" value="Gly_radical"/>
</dbReference>
<dbReference type="SUPFAM" id="SSF51998">
    <property type="entry name" value="PFL-like glycyl radical enzymes"/>
    <property type="match status" value="1"/>
</dbReference>
<dbReference type="RefSeq" id="WP_254742813.1">
    <property type="nucleotide sequence ID" value="NZ_JANCLU010000011.1"/>
</dbReference>
<keyword evidence="7" id="KW-1185">Reference proteome</keyword>
<keyword evidence="1 3" id="KW-0556">Organic radical</keyword>
<gene>
    <name evidence="6" type="ORF">NK718_12855</name>
</gene>
<dbReference type="PROSITE" id="PS00850">
    <property type="entry name" value="GLY_RADICAL_1"/>
    <property type="match status" value="1"/>
</dbReference>
<feature type="modified residue" description="Glycine radical" evidence="3">
    <location>
        <position position="807"/>
    </location>
</feature>
<evidence type="ECO:0000259" key="4">
    <source>
        <dbReference type="PROSITE" id="PS51149"/>
    </source>
</evidence>
<comment type="caution">
    <text evidence="6">The sequence shown here is derived from an EMBL/GenBank/DDBJ whole genome shotgun (WGS) entry which is preliminary data.</text>
</comment>
<reference evidence="6 7" key="1">
    <citation type="submission" date="2022-07" db="EMBL/GenBank/DDBJ databases">
        <authorList>
            <person name="Li W.-J."/>
            <person name="Deng Q.-Q."/>
        </authorList>
    </citation>
    <scope>NUCLEOTIDE SEQUENCE [LARGE SCALE GENOMIC DNA]</scope>
    <source>
        <strain evidence="6 7">SYSU M60028</strain>
    </source>
</reference>
<organism evidence="6 7">
    <name type="scientific">Alsobacter ponti</name>
    <dbReference type="NCBI Taxonomy" id="2962936"/>
    <lineage>
        <taxon>Bacteria</taxon>
        <taxon>Pseudomonadati</taxon>
        <taxon>Pseudomonadota</taxon>
        <taxon>Alphaproteobacteria</taxon>
        <taxon>Hyphomicrobiales</taxon>
        <taxon>Alsobacteraceae</taxon>
        <taxon>Alsobacter</taxon>
    </lineage>
</organism>
<dbReference type="PROSITE" id="PS51554">
    <property type="entry name" value="PFL"/>
    <property type="match status" value="1"/>
</dbReference>
<evidence type="ECO:0000313" key="6">
    <source>
        <dbReference type="EMBL" id="MCP8939407.1"/>
    </source>
</evidence>
<evidence type="ECO:0000313" key="7">
    <source>
        <dbReference type="Proteomes" id="UP001205890"/>
    </source>
</evidence>
<keyword evidence="2" id="KW-0456">Lyase</keyword>
<dbReference type="InterPro" id="IPR004184">
    <property type="entry name" value="PFL_dom"/>
</dbReference>
<dbReference type="InterPro" id="IPR051215">
    <property type="entry name" value="GRE"/>
</dbReference>
<protein>
    <submittedName>
        <fullName evidence="6">Uncharacterized protein</fullName>
    </submittedName>
</protein>
<evidence type="ECO:0000256" key="2">
    <source>
        <dbReference type="ARBA" id="ARBA00023239"/>
    </source>
</evidence>
<accession>A0ABT1LD22</accession>
<proteinExistence type="predicted"/>
<dbReference type="InterPro" id="IPR019777">
    <property type="entry name" value="Form_AcTrfase_GR_CS"/>
</dbReference>
<dbReference type="PANTHER" id="PTHR43641:SF2">
    <property type="entry name" value="DEHYDRATASE YBIW-RELATED"/>
    <property type="match status" value="1"/>
</dbReference>
<evidence type="ECO:0000259" key="5">
    <source>
        <dbReference type="PROSITE" id="PS51554"/>
    </source>
</evidence>
<sequence>MSEALAPALSSQEQAIASGAKSLNGEVTERVLRLYEGIRGYGPPRVALERPVLFTEAFKANERDPLVLRWAKALKAYAEKSTVTILDDELIVGRPHDWLGRWGMVYPELDGEVMPAGVEMFRKNKGKTGEVIVTDEDAKIINEVLTPFWKGRDYASNFVKSLPEETRFKLYGPDPNNIIMMTCVVMATSPMRHSQNWTPDFTKILTRGVRQIREEAEAKLASLSEPRDQIGKRPFLEAVILTCEAMTTWSRRYAAKARELAGAARDPARARELLDIAAICDWVPENPARSFHEAVQAQWWGQLFNRIEQTSSAMGQGRMDQYLWPYYKADLDAGRIDKARAMELFQCLWLNMSQVTEIKLNPVAAAGTEGFSQFPDVCVGGQNSDGHDATNELSYLILESMRPLQLTAPDTCVRIHAGTPDAFLHHVVECIKDGKGYPKLLNDEMVIPFYLANGATLKEALDWNISGCCENRLPNRETNVTAGGGINYGSVTEMTFRRGRLKVLHDIQFGVDAGDPRAWTSFDQVWEAFRGQLLHLAPHVLTQQHMAMKLKPSYFAAPATSMLHDLAMAECRDLHTHGEWFEGSIDHSTFEAIGKATAIDSLAAVKHLVFDTKALSWDELLTALEANWEGHEATRQMCLGAPKYGNGIAWVDAIGFEIERVLLGYLNAHPKPHNQAFLLRQIPITFHVPFGKVTWATPNGRLAGEYLSEGISASHGMDVKGPTVALASIAAARDRSFREKGGDLINMKFSPANVAGEAGTRRLMQIIRTWSELKHWHVQFNIINRSTLLAAQKDPQKYRDLVVRIAGYSAYFVDLSPMQQAEIIARTEEAA</sequence>
<feature type="domain" description="PFL" evidence="5">
    <location>
        <begin position="29"/>
        <end position="702"/>
    </location>
</feature>
<dbReference type="Proteomes" id="UP001205890">
    <property type="component" value="Unassembled WGS sequence"/>
</dbReference>
<feature type="domain" description="Glycine radical" evidence="4">
    <location>
        <begin position="709"/>
        <end position="831"/>
    </location>
</feature>
<evidence type="ECO:0000256" key="1">
    <source>
        <dbReference type="ARBA" id="ARBA00022818"/>
    </source>
</evidence>
<dbReference type="Pfam" id="PF02901">
    <property type="entry name" value="PFL-like"/>
    <property type="match status" value="1"/>
</dbReference>
<evidence type="ECO:0000256" key="3">
    <source>
        <dbReference type="PROSITE-ProRule" id="PRU00493"/>
    </source>
</evidence>
<dbReference type="Gene3D" id="3.20.70.20">
    <property type="match status" value="1"/>
</dbReference>
<dbReference type="Pfam" id="PF01228">
    <property type="entry name" value="Gly_radical"/>
    <property type="match status" value="1"/>
</dbReference>
<dbReference type="PANTHER" id="PTHR43641">
    <property type="entry name" value="FORMATE ACETYLTRANSFERASE 3-RELATED"/>
    <property type="match status" value="1"/>
</dbReference>
<dbReference type="PROSITE" id="PS51149">
    <property type="entry name" value="GLY_RADICAL_2"/>
    <property type="match status" value="1"/>
</dbReference>